<sequence>MIGVATEPKAIEISLMIIKEKQCLMIFLKKNQLELVVFC</sequence>
<protein>
    <submittedName>
        <fullName evidence="1">Uncharacterized protein</fullName>
    </submittedName>
</protein>
<evidence type="ECO:0000313" key="1">
    <source>
        <dbReference type="EMBL" id="MBA8852774.1"/>
    </source>
</evidence>
<organism evidence="1 2">
    <name type="scientific">Brucella intermedia</name>
    <dbReference type="NCBI Taxonomy" id="94625"/>
    <lineage>
        <taxon>Bacteria</taxon>
        <taxon>Pseudomonadati</taxon>
        <taxon>Pseudomonadota</taxon>
        <taxon>Alphaproteobacteria</taxon>
        <taxon>Hyphomicrobiales</taxon>
        <taxon>Brucellaceae</taxon>
        <taxon>Brucella/Ochrobactrum group</taxon>
        <taxon>Brucella</taxon>
    </lineage>
</organism>
<name>A0ABR6ATI1_9HYPH</name>
<keyword evidence="2" id="KW-1185">Reference proteome</keyword>
<accession>A0ABR6ATI1</accession>
<proteinExistence type="predicted"/>
<comment type="caution">
    <text evidence="1">The sequence shown here is derived from an EMBL/GenBank/DDBJ whole genome shotgun (WGS) entry which is preliminary data.</text>
</comment>
<evidence type="ECO:0000313" key="2">
    <source>
        <dbReference type="Proteomes" id="UP000578622"/>
    </source>
</evidence>
<dbReference type="Proteomes" id="UP000578622">
    <property type="component" value="Unassembled WGS sequence"/>
</dbReference>
<reference evidence="1 2" key="1">
    <citation type="submission" date="2020-07" db="EMBL/GenBank/DDBJ databases">
        <title>Genomic Encyclopedia of Type Strains, Phase IV (KMG-V): Genome sequencing to study the core and pangenomes of soil and plant-associated prokaryotes.</title>
        <authorList>
            <person name="Whitman W."/>
        </authorList>
    </citation>
    <scope>NUCLEOTIDE SEQUENCE [LARGE SCALE GENOMIC DNA]</scope>
    <source>
        <strain evidence="1 2">RH4WT92</strain>
    </source>
</reference>
<dbReference type="EMBL" id="JACGXG010000005">
    <property type="protein sequence ID" value="MBA8852774.1"/>
    <property type="molecule type" value="Genomic_DNA"/>
</dbReference>
<gene>
    <name evidence="1" type="ORF">FHW20_003741</name>
</gene>